<gene>
    <name evidence="3" type="ORF">HERI1096_LOCUS21174</name>
</gene>
<organism evidence="3">
    <name type="scientific">Haptolina ericina</name>
    <dbReference type="NCBI Taxonomy" id="156174"/>
    <lineage>
        <taxon>Eukaryota</taxon>
        <taxon>Haptista</taxon>
        <taxon>Haptophyta</taxon>
        <taxon>Prymnesiophyceae</taxon>
        <taxon>Prymnesiales</taxon>
        <taxon>Prymnesiaceae</taxon>
        <taxon>Haptolina</taxon>
    </lineage>
</organism>
<feature type="compositionally biased region" description="Pro residues" evidence="1">
    <location>
        <begin position="14"/>
        <end position="24"/>
    </location>
</feature>
<name>A0A7S3AZT6_9EUKA</name>
<feature type="domain" description="CS" evidence="2">
    <location>
        <begin position="110"/>
        <end position="203"/>
    </location>
</feature>
<dbReference type="EMBL" id="HBHX01038078">
    <property type="protein sequence ID" value="CAE0120473.1"/>
    <property type="molecule type" value="Transcribed_RNA"/>
</dbReference>
<dbReference type="InterPro" id="IPR008978">
    <property type="entry name" value="HSP20-like_chaperone"/>
</dbReference>
<evidence type="ECO:0000259" key="2">
    <source>
        <dbReference type="PROSITE" id="PS51203"/>
    </source>
</evidence>
<dbReference type="PROSITE" id="PS51203">
    <property type="entry name" value="CS"/>
    <property type="match status" value="1"/>
</dbReference>
<dbReference type="AlphaFoldDB" id="A0A7S3AZT6"/>
<protein>
    <recommendedName>
        <fullName evidence="2">CS domain-containing protein</fullName>
    </recommendedName>
</protein>
<dbReference type="CDD" id="cd06463">
    <property type="entry name" value="p23_like"/>
    <property type="match status" value="1"/>
</dbReference>
<sequence>MCLREPVGATIEPVRPPEAQPPNPRQRAAYTHSTRDSVHTQPATHALRFLGQGPLEVPSMSRSMSSIDSLGGRAAANTTRVEGLACTENRAHVADAERTVAASTSSRLSLEKLGYSWDQTDDIVRIYFPAIASSKNIKCDFTAETCALTAEAEGQRPKVFFFELTPFAGIDPQKCKVHVPRHRRHAVLTLTKQEPSRMWESVRRPAR</sequence>
<dbReference type="Pfam" id="PF04969">
    <property type="entry name" value="CS"/>
    <property type="match status" value="1"/>
</dbReference>
<proteinExistence type="predicted"/>
<dbReference type="SUPFAM" id="SSF49764">
    <property type="entry name" value="HSP20-like chaperones"/>
    <property type="match status" value="1"/>
</dbReference>
<dbReference type="Gene3D" id="2.60.40.790">
    <property type="match status" value="1"/>
</dbReference>
<accession>A0A7S3AZT6</accession>
<feature type="region of interest" description="Disordered" evidence="1">
    <location>
        <begin position="1"/>
        <end position="41"/>
    </location>
</feature>
<evidence type="ECO:0000256" key="1">
    <source>
        <dbReference type="SAM" id="MobiDB-lite"/>
    </source>
</evidence>
<reference evidence="3" key="1">
    <citation type="submission" date="2021-01" db="EMBL/GenBank/DDBJ databases">
        <authorList>
            <person name="Corre E."/>
            <person name="Pelletier E."/>
            <person name="Niang G."/>
            <person name="Scheremetjew M."/>
            <person name="Finn R."/>
            <person name="Kale V."/>
            <person name="Holt S."/>
            <person name="Cochrane G."/>
            <person name="Meng A."/>
            <person name="Brown T."/>
            <person name="Cohen L."/>
        </authorList>
    </citation>
    <scope>NUCLEOTIDE SEQUENCE</scope>
    <source>
        <strain evidence="3">CCMP281</strain>
    </source>
</reference>
<evidence type="ECO:0000313" key="3">
    <source>
        <dbReference type="EMBL" id="CAE0120473.1"/>
    </source>
</evidence>
<dbReference type="InterPro" id="IPR007052">
    <property type="entry name" value="CS_dom"/>
</dbReference>